<dbReference type="PIRSF" id="PIRSF031924">
    <property type="entry name" value="Pi-irrepressible_AP"/>
    <property type="match status" value="1"/>
</dbReference>
<name>A0A212IU64_9BACT</name>
<sequence length="529" mass="60373">MIRIITSLVAVLTITSIQAQTTVRETPKLVIGITIDQLRGDYLELFRNNFSERGFKRLLNEGLVYQNIKFDFPYLDDASAIATIYTGAMPFYHGIVGNKKYLAAKNQEVFTFSDPAYLGNYTDDKVSPLALKSSTITDELKLATKGTSDVYSFAPQISQALITAGLRGNAAYWVDDYTGKWASSTYYKNFYWTVDQENRGNSDFSVQAWDMRWTPLLSISDYKAFPYVENKASFTHHTGTDKATYLLAKQTPVVNQNVTTTALTVLSKAELGKRTSPDFLSLTYYAGSYPNVRSDYSYEIQDVYIRLDREIEKILDEVEKTVGLKNALIFISSTGYYNSNDVSYSDGQNIPENKFYVNRCEALLNMYLMAIYGRDNKWVDKIYNGQVYLNRELIKQKQISLQEIQDKAAEFVSEFTGVQEVYTSYQIQHGQWNPVMEYYKNGYTKETSGDLFIELQPGYKIVNEQDASFKEKQIRNNAIVCPVIFFGNNIKAERIKRTIKATEIAPTVSYIMRIRSPNAAREEALSELL</sequence>
<evidence type="ECO:0000256" key="1">
    <source>
        <dbReference type="SAM" id="SignalP"/>
    </source>
</evidence>
<organism evidence="2">
    <name type="scientific">uncultured Dysgonomonas sp</name>
    <dbReference type="NCBI Taxonomy" id="206096"/>
    <lineage>
        <taxon>Bacteria</taxon>
        <taxon>Pseudomonadati</taxon>
        <taxon>Bacteroidota</taxon>
        <taxon>Bacteroidia</taxon>
        <taxon>Bacteroidales</taxon>
        <taxon>Dysgonomonadaceae</taxon>
        <taxon>Dysgonomonas</taxon>
        <taxon>environmental samples</taxon>
    </lineage>
</organism>
<dbReference type="CDD" id="cd16016">
    <property type="entry name" value="AP-SPAP"/>
    <property type="match status" value="1"/>
</dbReference>
<dbReference type="RefSeq" id="WP_296937919.1">
    <property type="nucleotide sequence ID" value="NZ_LT599032.1"/>
</dbReference>
<dbReference type="Gene3D" id="3.40.720.10">
    <property type="entry name" value="Alkaline Phosphatase, subunit A"/>
    <property type="match status" value="1"/>
</dbReference>
<keyword evidence="1" id="KW-0732">Signal</keyword>
<reference evidence="2" key="1">
    <citation type="submission" date="2016-04" db="EMBL/GenBank/DDBJ databases">
        <authorList>
            <person name="Evans L.H."/>
            <person name="Alamgir A."/>
            <person name="Owens N."/>
            <person name="Weber N.D."/>
            <person name="Virtaneva K."/>
            <person name="Barbian K."/>
            <person name="Babar A."/>
            <person name="Rosenke K."/>
        </authorList>
    </citation>
    <scope>NUCLEOTIDE SEQUENCE</scope>
    <source>
        <strain evidence="2">86-1</strain>
    </source>
</reference>
<feature type="chain" id="PRO_5013143540" description="Alkaline phosphatase" evidence="1">
    <location>
        <begin position="20"/>
        <end position="529"/>
    </location>
</feature>
<gene>
    <name evidence="2" type="ORF">KL86DYS1_10155</name>
</gene>
<dbReference type="Pfam" id="PF01663">
    <property type="entry name" value="Phosphodiest"/>
    <property type="match status" value="1"/>
</dbReference>
<evidence type="ECO:0008006" key="3">
    <source>
        <dbReference type="Google" id="ProtNLM"/>
    </source>
</evidence>
<dbReference type="AlphaFoldDB" id="A0A212IU64"/>
<feature type="signal peptide" evidence="1">
    <location>
        <begin position="1"/>
        <end position="19"/>
    </location>
</feature>
<dbReference type="EMBL" id="FLUM01000001">
    <property type="protein sequence ID" value="SBV90750.1"/>
    <property type="molecule type" value="Genomic_DNA"/>
</dbReference>
<dbReference type="SUPFAM" id="SSF53649">
    <property type="entry name" value="Alkaline phosphatase-like"/>
    <property type="match status" value="1"/>
</dbReference>
<dbReference type="GO" id="GO:0004035">
    <property type="term" value="F:alkaline phosphatase activity"/>
    <property type="evidence" value="ECO:0007669"/>
    <property type="project" value="InterPro"/>
</dbReference>
<dbReference type="Gene3D" id="3.30.1360.150">
    <property type="match status" value="1"/>
</dbReference>
<protein>
    <recommendedName>
        <fullName evidence="3">Alkaline phosphatase</fullName>
    </recommendedName>
</protein>
<dbReference type="InterPro" id="IPR017850">
    <property type="entry name" value="Alkaline_phosphatase_core_sf"/>
</dbReference>
<dbReference type="InterPro" id="IPR026263">
    <property type="entry name" value="Alkaline_phosphatase_prok"/>
</dbReference>
<dbReference type="InterPro" id="IPR002591">
    <property type="entry name" value="Phosphodiest/P_Trfase"/>
</dbReference>
<proteinExistence type="predicted"/>
<accession>A0A212IU64</accession>
<evidence type="ECO:0000313" key="2">
    <source>
        <dbReference type="EMBL" id="SBV90750.1"/>
    </source>
</evidence>